<dbReference type="InterPro" id="IPR008280">
    <property type="entry name" value="Tub_FtsZ_C"/>
</dbReference>
<dbReference type="Gene3D" id="3.40.50.1440">
    <property type="entry name" value="Tubulin/FtsZ, GTPase domain"/>
    <property type="match status" value="1"/>
</dbReference>
<comment type="similarity">
    <text evidence="1 4 6">Belongs to the FtsZ family.</text>
</comment>
<dbReference type="PROSITE" id="PS01135">
    <property type="entry name" value="FTSZ_2"/>
    <property type="match status" value="1"/>
</dbReference>
<keyword evidence="4 6" id="KW-0132">Cell division</keyword>
<dbReference type="GO" id="GO:0005525">
    <property type="term" value="F:GTP binding"/>
    <property type="evidence" value="ECO:0007669"/>
    <property type="project" value="UniProtKB-UniRule"/>
</dbReference>
<dbReference type="PRINTS" id="PR00423">
    <property type="entry name" value="CELLDVISFTSZ"/>
</dbReference>
<dbReference type="CDD" id="cd02201">
    <property type="entry name" value="FtsZ_type1"/>
    <property type="match status" value="1"/>
</dbReference>
<evidence type="ECO:0000256" key="2">
    <source>
        <dbReference type="ARBA" id="ARBA00022741"/>
    </source>
</evidence>
<comment type="subcellular location">
    <subcellularLocation>
        <location evidence="4">Cytoplasm</location>
    </subcellularLocation>
    <text evidence="4">Assembles at midcell at the inner surface of the cytoplasmic membrane.</text>
</comment>
<dbReference type="Pfam" id="PF12327">
    <property type="entry name" value="FtsZ_C"/>
    <property type="match status" value="1"/>
</dbReference>
<dbReference type="InterPro" id="IPR036525">
    <property type="entry name" value="Tubulin/FtsZ_GTPase_sf"/>
</dbReference>
<dbReference type="SUPFAM" id="SSF55307">
    <property type="entry name" value="Tubulin C-terminal domain-like"/>
    <property type="match status" value="1"/>
</dbReference>
<feature type="domain" description="Tubulin/FtsZ GTPase" evidence="8">
    <location>
        <begin position="38"/>
        <end position="227"/>
    </location>
</feature>
<comment type="subunit">
    <text evidence="4">Homodimer. Polymerizes to form a dynamic ring structure in a strictly GTP-dependent manner. Interacts directly with several other division proteins.</text>
</comment>
<dbReference type="InterPro" id="IPR024757">
    <property type="entry name" value="FtsZ_C"/>
</dbReference>
<organism evidence="10 11">
    <name type="scientific">Candidatus Symbiobacter mobilis CR</name>
    <dbReference type="NCBI Taxonomy" id="946483"/>
    <lineage>
        <taxon>Bacteria</taxon>
        <taxon>Pseudomonadati</taxon>
        <taxon>Pseudomonadota</taxon>
        <taxon>Betaproteobacteria</taxon>
        <taxon>Burkholderiales</taxon>
        <taxon>Comamonadaceae</taxon>
    </lineage>
</organism>
<evidence type="ECO:0000313" key="11">
    <source>
        <dbReference type="Proteomes" id="UP000017184"/>
    </source>
</evidence>
<dbReference type="FunFam" id="3.40.50.1440:FF:000001">
    <property type="entry name" value="Cell division protein FtsZ"/>
    <property type="match status" value="1"/>
</dbReference>
<dbReference type="GO" id="GO:0000917">
    <property type="term" value="P:division septum assembly"/>
    <property type="evidence" value="ECO:0007669"/>
    <property type="project" value="UniProtKB-KW"/>
</dbReference>
<comment type="function">
    <text evidence="4 6">Essential cell division protein that forms a contractile ring structure (Z ring) at the future cell division site. The regulation of the ring assembly controls the timing and the location of cell division. One of the functions of the FtsZ ring is to recruit other cell division proteins to the septum to produce a new cell wall between the dividing cells. Binds GTP and shows GTPase activity.</text>
</comment>
<dbReference type="HOGENOM" id="CLU_024865_0_5_4"/>
<dbReference type="NCBIfam" id="TIGR00065">
    <property type="entry name" value="ftsZ"/>
    <property type="match status" value="1"/>
</dbReference>
<keyword evidence="2 4" id="KW-0547">Nucleotide-binding</keyword>
<evidence type="ECO:0000256" key="1">
    <source>
        <dbReference type="ARBA" id="ARBA00009690"/>
    </source>
</evidence>
<dbReference type="GO" id="GO:0003924">
    <property type="term" value="F:GTPase activity"/>
    <property type="evidence" value="ECO:0007669"/>
    <property type="project" value="UniProtKB-UniRule"/>
</dbReference>
<evidence type="ECO:0000313" key="10">
    <source>
        <dbReference type="EMBL" id="AGX86985.1"/>
    </source>
</evidence>
<gene>
    <name evidence="4 10" type="primary">ftsZ</name>
    <name evidence="10" type="ORF">Cenrod_0882</name>
</gene>
<dbReference type="InterPro" id="IPR000158">
    <property type="entry name" value="Cell_div_FtsZ"/>
</dbReference>
<dbReference type="InterPro" id="IPR045061">
    <property type="entry name" value="FtsZ/CetZ"/>
</dbReference>
<dbReference type="InterPro" id="IPR037103">
    <property type="entry name" value="Tubulin/FtsZ-like_C"/>
</dbReference>
<dbReference type="GO" id="GO:0005737">
    <property type="term" value="C:cytoplasm"/>
    <property type="evidence" value="ECO:0007669"/>
    <property type="project" value="UniProtKB-SubCell"/>
</dbReference>
<dbReference type="Pfam" id="PF00091">
    <property type="entry name" value="Tubulin"/>
    <property type="match status" value="1"/>
</dbReference>
<feature type="binding site" evidence="4">
    <location>
        <position position="165"/>
    </location>
    <ligand>
        <name>GTP</name>
        <dbReference type="ChEBI" id="CHEBI:37565"/>
    </ligand>
</feature>
<evidence type="ECO:0000256" key="6">
    <source>
        <dbReference type="RuleBase" id="RU000631"/>
    </source>
</evidence>
<name>U5N6S5_9BURK</name>
<dbReference type="SMART" id="SM00865">
    <property type="entry name" value="Tubulin_C"/>
    <property type="match status" value="1"/>
</dbReference>
<dbReference type="SMART" id="SM00864">
    <property type="entry name" value="Tubulin"/>
    <property type="match status" value="1"/>
</dbReference>
<dbReference type="Gene3D" id="3.30.1330.20">
    <property type="entry name" value="Tubulin/FtsZ, C-terminal domain"/>
    <property type="match status" value="1"/>
</dbReference>
<keyword evidence="11" id="KW-1185">Reference proteome</keyword>
<dbReference type="SUPFAM" id="SSF52490">
    <property type="entry name" value="Tubulin nucleotide-binding domain-like"/>
    <property type="match status" value="1"/>
</dbReference>
<feature type="region of interest" description="Disordered" evidence="7">
    <location>
        <begin position="382"/>
        <end position="460"/>
    </location>
</feature>
<dbReference type="InterPro" id="IPR003008">
    <property type="entry name" value="Tubulin_FtsZ_GTPase"/>
</dbReference>
<dbReference type="InterPro" id="IPR018316">
    <property type="entry name" value="Tubulin/FtsZ_2-layer-sand-dom"/>
</dbReference>
<dbReference type="HAMAP" id="MF_00909">
    <property type="entry name" value="FtsZ"/>
    <property type="match status" value="1"/>
</dbReference>
<evidence type="ECO:0000259" key="8">
    <source>
        <dbReference type="SMART" id="SM00864"/>
    </source>
</evidence>
<dbReference type="GO" id="GO:0032153">
    <property type="term" value="C:cell division site"/>
    <property type="evidence" value="ECO:0007669"/>
    <property type="project" value="UniProtKB-UniRule"/>
</dbReference>
<dbReference type="InterPro" id="IPR020805">
    <property type="entry name" value="Cell_div_FtsZ_CS"/>
</dbReference>
<keyword evidence="4 6" id="KW-0131">Cell cycle</keyword>
<dbReference type="STRING" id="946483.Cenrod_0882"/>
<dbReference type="PATRIC" id="fig|946483.4.peg.883"/>
<dbReference type="AlphaFoldDB" id="U5N6S5"/>
<feature type="binding site" evidence="4">
    <location>
        <begin position="46"/>
        <end position="50"/>
    </location>
    <ligand>
        <name>GTP</name>
        <dbReference type="ChEBI" id="CHEBI:37565"/>
    </ligand>
</feature>
<accession>U5N6S5</accession>
<protein>
    <recommendedName>
        <fullName evidence="4 5">Cell division protein FtsZ</fullName>
    </recommendedName>
</protein>
<keyword evidence="3 4" id="KW-0342">GTP-binding</keyword>
<evidence type="ECO:0000256" key="7">
    <source>
        <dbReference type="SAM" id="MobiDB-lite"/>
    </source>
</evidence>
<dbReference type="PANTHER" id="PTHR30314:SF3">
    <property type="entry name" value="MITOCHONDRIAL DIVISION PROTEIN FSZA"/>
    <property type="match status" value="1"/>
</dbReference>
<evidence type="ECO:0000259" key="9">
    <source>
        <dbReference type="SMART" id="SM00865"/>
    </source>
</evidence>
<dbReference type="GO" id="GO:0051258">
    <property type="term" value="P:protein polymerization"/>
    <property type="evidence" value="ECO:0007669"/>
    <property type="project" value="UniProtKB-UniRule"/>
</dbReference>
<dbReference type="Proteomes" id="UP000017184">
    <property type="component" value="Chromosome"/>
</dbReference>
<keyword evidence="4 6" id="KW-0717">Septation</keyword>
<evidence type="ECO:0000256" key="4">
    <source>
        <dbReference type="HAMAP-Rule" id="MF_00909"/>
    </source>
</evidence>
<dbReference type="EMBL" id="CP004885">
    <property type="protein sequence ID" value="AGX86985.1"/>
    <property type="molecule type" value="Genomic_DNA"/>
</dbReference>
<sequence>MQGNKGADMHNSNMTKGLRIDLEEDADVALPSRKNKACIKVIGVGGAGGNAVRHMIEKGVKGVEFICANTDAQALECITGARLIQLGKTGLGAGNLPVQGEQAARETLPEIEEAIHGADLLFITAGMGGGTGTGAAPVIAELARQKGILTIAVVTKPFKFEGNRRKNNAEAGLLALAAHTDARIVILNAELAKCLSPDVPHKEAFAYADDVLRYAVGGIAEVINIPGVVNVDLADIKTAVSNSGKALMGTSVATGADRAVQAAKAAISCPLLEGVNLRGATGVIVLVSGLEGELKMKEVEDATDVVLQVADLDAQIVVGTAYDDSLAGSVRVTVIVAGLQEKAHGLPAPAAVTATTAVVDTVTESREISDAKEATAPRDLRAPTVGARPNASLRGAPLFPPPPLAPIPGRRPAGSYEPVVRPGVWRPMHSQGAQDPRPGAVEPAASDDLSTPACLRVPSN</sequence>
<dbReference type="eggNOG" id="COG0206">
    <property type="taxonomic scope" value="Bacteria"/>
</dbReference>
<keyword evidence="4" id="KW-0963">Cytoplasm</keyword>
<dbReference type="KEGG" id="cbx:Cenrod_0882"/>
<evidence type="ECO:0000256" key="3">
    <source>
        <dbReference type="ARBA" id="ARBA00023134"/>
    </source>
</evidence>
<dbReference type="PANTHER" id="PTHR30314">
    <property type="entry name" value="CELL DIVISION PROTEIN FTSZ-RELATED"/>
    <property type="match status" value="1"/>
</dbReference>
<evidence type="ECO:0000256" key="5">
    <source>
        <dbReference type="NCBIfam" id="TIGR00065"/>
    </source>
</evidence>
<dbReference type="GO" id="GO:0043093">
    <property type="term" value="P:FtsZ-dependent cytokinesis"/>
    <property type="evidence" value="ECO:0007669"/>
    <property type="project" value="UniProtKB-UniRule"/>
</dbReference>
<feature type="binding site" evidence="4">
    <location>
        <begin position="130"/>
        <end position="132"/>
    </location>
    <ligand>
        <name>GTP</name>
        <dbReference type="ChEBI" id="CHEBI:37565"/>
    </ligand>
</feature>
<proteinExistence type="inferred from homology"/>
<feature type="domain" description="Tubulin/FtsZ 2-layer sandwich" evidence="9">
    <location>
        <begin position="229"/>
        <end position="348"/>
    </location>
</feature>
<reference evidence="10 11" key="1">
    <citation type="journal article" date="2013" name="Genome Biol.">
        <title>Genomic analysis reveals key aspects of prokaryotic symbiosis in the phototrophic consortium "Chlorochromatium aggregatum".</title>
        <authorList>
            <person name="Liu Z."/>
            <person name="Muller J."/>
            <person name="Li T."/>
            <person name="Alvey R.M."/>
            <person name="Vogl K."/>
            <person name="Frigaard N.U."/>
            <person name="Rockwell N.C."/>
            <person name="Boyd E.S."/>
            <person name="Tomsho L.P."/>
            <person name="Schuster S.C."/>
            <person name="Henke P."/>
            <person name="Rohde M."/>
            <person name="Overmann J."/>
            <person name="Bryant D.A."/>
        </authorList>
    </citation>
    <scope>NUCLEOTIDE SEQUENCE [LARGE SCALE GENOMIC DNA]</scope>
    <source>
        <strain evidence="10">CR</strain>
    </source>
</reference>
<feature type="binding site" evidence="4">
    <location>
        <position position="209"/>
    </location>
    <ligand>
        <name>GTP</name>
        <dbReference type="ChEBI" id="CHEBI:37565"/>
    </ligand>
</feature>
<feature type="binding site" evidence="4">
    <location>
        <position position="161"/>
    </location>
    <ligand>
        <name>GTP</name>
        <dbReference type="ChEBI" id="CHEBI:37565"/>
    </ligand>
</feature>